<reference evidence="2" key="1">
    <citation type="journal article" date="2022" name="bioRxiv">
        <title>Sequencing and chromosome-scale assembly of the giantPleurodeles waltlgenome.</title>
        <authorList>
            <person name="Brown T."/>
            <person name="Elewa A."/>
            <person name="Iarovenko S."/>
            <person name="Subramanian E."/>
            <person name="Araus A.J."/>
            <person name="Petzold A."/>
            <person name="Susuki M."/>
            <person name="Suzuki K.-i.T."/>
            <person name="Hayashi T."/>
            <person name="Toyoda A."/>
            <person name="Oliveira C."/>
            <person name="Osipova E."/>
            <person name="Leigh N.D."/>
            <person name="Simon A."/>
            <person name="Yun M.H."/>
        </authorList>
    </citation>
    <scope>NUCLEOTIDE SEQUENCE</scope>
    <source>
        <strain evidence="2">20211129_DDA</strain>
        <tissue evidence="2">Liver</tissue>
    </source>
</reference>
<gene>
    <name evidence="2" type="ORF">NDU88_000775</name>
</gene>
<protein>
    <submittedName>
        <fullName evidence="2">Uncharacterized protein</fullName>
    </submittedName>
</protein>
<name>A0AAV7SAL8_PLEWA</name>
<proteinExistence type="predicted"/>
<dbReference type="Proteomes" id="UP001066276">
    <property type="component" value="Chromosome 4_2"/>
</dbReference>
<feature type="transmembrane region" description="Helical" evidence="1">
    <location>
        <begin position="20"/>
        <end position="39"/>
    </location>
</feature>
<sequence length="62" mass="7120">DDKHPGRRPLKSPYGELASTFQDIALPTVVLPVFSISLYKRNRIDWTGPLWLAPQIEEKRTT</sequence>
<feature type="non-terminal residue" evidence="2">
    <location>
        <position position="62"/>
    </location>
</feature>
<keyword evidence="3" id="KW-1185">Reference proteome</keyword>
<dbReference type="AlphaFoldDB" id="A0AAV7SAL8"/>
<organism evidence="2 3">
    <name type="scientific">Pleurodeles waltl</name>
    <name type="common">Iberian ribbed newt</name>
    <dbReference type="NCBI Taxonomy" id="8319"/>
    <lineage>
        <taxon>Eukaryota</taxon>
        <taxon>Metazoa</taxon>
        <taxon>Chordata</taxon>
        <taxon>Craniata</taxon>
        <taxon>Vertebrata</taxon>
        <taxon>Euteleostomi</taxon>
        <taxon>Amphibia</taxon>
        <taxon>Batrachia</taxon>
        <taxon>Caudata</taxon>
        <taxon>Salamandroidea</taxon>
        <taxon>Salamandridae</taxon>
        <taxon>Pleurodelinae</taxon>
        <taxon>Pleurodeles</taxon>
    </lineage>
</organism>
<keyword evidence="1" id="KW-0472">Membrane</keyword>
<keyword evidence="1" id="KW-0812">Transmembrane</keyword>
<accession>A0AAV7SAL8</accession>
<dbReference type="EMBL" id="JANPWB010000008">
    <property type="protein sequence ID" value="KAJ1160273.1"/>
    <property type="molecule type" value="Genomic_DNA"/>
</dbReference>
<evidence type="ECO:0000256" key="1">
    <source>
        <dbReference type="SAM" id="Phobius"/>
    </source>
</evidence>
<feature type="non-terminal residue" evidence="2">
    <location>
        <position position="1"/>
    </location>
</feature>
<keyword evidence="1" id="KW-1133">Transmembrane helix</keyword>
<comment type="caution">
    <text evidence="2">The sequence shown here is derived from an EMBL/GenBank/DDBJ whole genome shotgun (WGS) entry which is preliminary data.</text>
</comment>
<evidence type="ECO:0000313" key="2">
    <source>
        <dbReference type="EMBL" id="KAJ1160273.1"/>
    </source>
</evidence>
<evidence type="ECO:0000313" key="3">
    <source>
        <dbReference type="Proteomes" id="UP001066276"/>
    </source>
</evidence>